<sequence length="148" mass="15740">AFPPLLCHPALIFTMAEYVVLVRMKDVSTTNIRGLNLGSLDDFAHVFFGKLADARKAESYYSRNPAESYTVKVLDFSASGVWTGPPIVVPPARSAPSPVSLVPHAPSAPSPVSLVPHAPSAPTSGSSVEVEGTASFASLTSLFWDYTY</sequence>
<dbReference type="EMBL" id="CM010719">
    <property type="protein sequence ID" value="RZC59959.1"/>
    <property type="molecule type" value="Genomic_DNA"/>
</dbReference>
<evidence type="ECO:0000313" key="1">
    <source>
        <dbReference type="EMBL" id="RZC59959.1"/>
    </source>
</evidence>
<evidence type="ECO:0000313" key="2">
    <source>
        <dbReference type="Proteomes" id="UP000316621"/>
    </source>
</evidence>
<proteinExistence type="predicted"/>
<dbReference type="AlphaFoldDB" id="A0A4Y7JJN2"/>
<gene>
    <name evidence="1" type="ORF">C5167_021717</name>
</gene>
<accession>A0A4Y7JJN2</accession>
<dbReference type="Proteomes" id="UP000316621">
    <property type="component" value="Chromosome 5"/>
</dbReference>
<dbReference type="Gramene" id="RZC59959">
    <property type="protein sequence ID" value="RZC59959"/>
    <property type="gene ID" value="C5167_021717"/>
</dbReference>
<protein>
    <submittedName>
        <fullName evidence="1">Uncharacterized protein</fullName>
    </submittedName>
</protein>
<reference evidence="1 2" key="1">
    <citation type="journal article" date="2018" name="Science">
        <title>The opium poppy genome and morphinan production.</title>
        <authorList>
            <person name="Guo L."/>
            <person name="Winzer T."/>
            <person name="Yang X."/>
            <person name="Li Y."/>
            <person name="Ning Z."/>
            <person name="He Z."/>
            <person name="Teodor R."/>
            <person name="Lu Y."/>
            <person name="Bowser T.A."/>
            <person name="Graham I.A."/>
            <person name="Ye K."/>
        </authorList>
    </citation>
    <scope>NUCLEOTIDE SEQUENCE [LARGE SCALE GENOMIC DNA]</scope>
    <source>
        <strain evidence="2">cv. HN1</strain>
        <tissue evidence="1">Leaves</tissue>
    </source>
</reference>
<feature type="non-terminal residue" evidence="1">
    <location>
        <position position="1"/>
    </location>
</feature>
<organism evidence="1 2">
    <name type="scientific">Papaver somniferum</name>
    <name type="common">Opium poppy</name>
    <dbReference type="NCBI Taxonomy" id="3469"/>
    <lineage>
        <taxon>Eukaryota</taxon>
        <taxon>Viridiplantae</taxon>
        <taxon>Streptophyta</taxon>
        <taxon>Embryophyta</taxon>
        <taxon>Tracheophyta</taxon>
        <taxon>Spermatophyta</taxon>
        <taxon>Magnoliopsida</taxon>
        <taxon>Ranunculales</taxon>
        <taxon>Papaveraceae</taxon>
        <taxon>Papaveroideae</taxon>
        <taxon>Papaver</taxon>
    </lineage>
</organism>
<name>A0A4Y7JJN2_PAPSO</name>
<keyword evidence="2" id="KW-1185">Reference proteome</keyword>